<evidence type="ECO:0000256" key="4">
    <source>
        <dbReference type="RuleBase" id="RU000461"/>
    </source>
</evidence>
<comment type="caution">
    <text evidence="6">The sequence shown here is derived from an EMBL/GenBank/DDBJ whole genome shotgun (WGS) entry which is preliminary data.</text>
</comment>
<keyword evidence="4" id="KW-0503">Monooxygenase</keyword>
<keyword evidence="3 4" id="KW-0349">Heme</keyword>
<evidence type="ECO:0000256" key="2">
    <source>
        <dbReference type="ARBA" id="ARBA00010617"/>
    </source>
</evidence>
<dbReference type="EMBL" id="VIWX01000001">
    <property type="protein sequence ID" value="TWG08020.1"/>
    <property type="molecule type" value="Genomic_DNA"/>
</dbReference>
<name>A0A561V8U8_9PSEU</name>
<dbReference type="PRINTS" id="PR00463">
    <property type="entry name" value="EP450I"/>
</dbReference>
<accession>A0A561V8U8</accession>
<dbReference type="OrthoDB" id="5290182at2"/>
<gene>
    <name evidence="6" type="ORF">FHU35_11639</name>
</gene>
<dbReference type="InterPro" id="IPR001128">
    <property type="entry name" value="Cyt_P450"/>
</dbReference>
<dbReference type="Pfam" id="PF00067">
    <property type="entry name" value="p450"/>
    <property type="match status" value="1"/>
</dbReference>
<feature type="binding site" description="axial binding residue" evidence="3">
    <location>
        <position position="431"/>
    </location>
    <ligand>
        <name>heme</name>
        <dbReference type="ChEBI" id="CHEBI:30413"/>
    </ligand>
    <ligandPart>
        <name>Fe</name>
        <dbReference type="ChEBI" id="CHEBI:18248"/>
    </ligandPart>
</feature>
<dbReference type="PANTHER" id="PTHR24305">
    <property type="entry name" value="CYTOCHROME P450"/>
    <property type="match status" value="1"/>
</dbReference>
<dbReference type="CDD" id="cd11053">
    <property type="entry name" value="CYP110-like"/>
    <property type="match status" value="1"/>
</dbReference>
<reference evidence="6 7" key="1">
    <citation type="submission" date="2019-06" db="EMBL/GenBank/DDBJ databases">
        <title>Sequencing the genomes of 1000 actinobacteria strains.</title>
        <authorList>
            <person name="Klenk H.-P."/>
        </authorList>
    </citation>
    <scope>NUCLEOTIDE SEQUENCE [LARGE SCALE GENOMIC DNA]</scope>
    <source>
        <strain evidence="6 7">DSM 46699</strain>
    </source>
</reference>
<comment type="similarity">
    <text evidence="2 4">Belongs to the cytochrome P450 family.</text>
</comment>
<organism evidence="6 7">
    <name type="scientific">Saccharopolyspora dendranthemae</name>
    <dbReference type="NCBI Taxonomy" id="1181886"/>
    <lineage>
        <taxon>Bacteria</taxon>
        <taxon>Bacillati</taxon>
        <taxon>Actinomycetota</taxon>
        <taxon>Actinomycetes</taxon>
        <taxon>Pseudonocardiales</taxon>
        <taxon>Pseudonocardiaceae</taxon>
        <taxon>Saccharopolyspora</taxon>
    </lineage>
</organism>
<dbReference type="GO" id="GO:0020037">
    <property type="term" value="F:heme binding"/>
    <property type="evidence" value="ECO:0007669"/>
    <property type="project" value="InterPro"/>
</dbReference>
<dbReference type="Gene3D" id="1.10.630.10">
    <property type="entry name" value="Cytochrome P450"/>
    <property type="match status" value="1"/>
</dbReference>
<keyword evidence="7" id="KW-1185">Reference proteome</keyword>
<keyword evidence="3 4" id="KW-0408">Iron</keyword>
<dbReference type="PRINTS" id="PR00385">
    <property type="entry name" value="P450"/>
</dbReference>
<protein>
    <submittedName>
        <fullName evidence="6">Cytochrome P450</fullName>
    </submittedName>
</protein>
<dbReference type="InterPro" id="IPR036396">
    <property type="entry name" value="Cyt_P450_sf"/>
</dbReference>
<keyword evidence="4" id="KW-0560">Oxidoreductase</keyword>
<dbReference type="InterPro" id="IPR002401">
    <property type="entry name" value="Cyt_P450_E_grp-I"/>
</dbReference>
<keyword evidence="3 4" id="KW-0479">Metal-binding</keyword>
<evidence type="ECO:0000256" key="3">
    <source>
        <dbReference type="PIRSR" id="PIRSR602401-1"/>
    </source>
</evidence>
<dbReference type="InterPro" id="IPR050121">
    <property type="entry name" value="Cytochrome_P450_monoxygenase"/>
</dbReference>
<dbReference type="AlphaFoldDB" id="A0A561V8U8"/>
<dbReference type="PROSITE" id="PS00086">
    <property type="entry name" value="CYTOCHROME_P450"/>
    <property type="match status" value="1"/>
</dbReference>
<dbReference type="Proteomes" id="UP000316184">
    <property type="component" value="Unassembled WGS sequence"/>
</dbReference>
<dbReference type="SUPFAM" id="SSF48264">
    <property type="entry name" value="Cytochrome P450"/>
    <property type="match status" value="1"/>
</dbReference>
<dbReference type="GO" id="GO:0004497">
    <property type="term" value="F:monooxygenase activity"/>
    <property type="evidence" value="ECO:0007669"/>
    <property type="project" value="UniProtKB-KW"/>
</dbReference>
<evidence type="ECO:0000256" key="1">
    <source>
        <dbReference type="ARBA" id="ARBA00001971"/>
    </source>
</evidence>
<dbReference type="PANTHER" id="PTHR24305:SF166">
    <property type="entry name" value="CYTOCHROME P450 12A4, MITOCHONDRIAL-RELATED"/>
    <property type="match status" value="1"/>
</dbReference>
<comment type="cofactor">
    <cofactor evidence="1 3">
        <name>heme</name>
        <dbReference type="ChEBI" id="CHEBI:30413"/>
    </cofactor>
</comment>
<proteinExistence type="inferred from homology"/>
<sequence>MCAPSPLDSVVVMTTSTAASTSEHRRHWWEGATPTGSREFEPSPAGPTDEPGAAPPLHGSGPLLQTVRFARDQGRALFEGVRRHGDVFRIDTLLEKRPLVITSHPDHVKSLFTAGPSLAPSTAGQSQLRPIVGESVLTVTGARHRRQRKLLMPPFHGKAIARYREQILEATTREIDGWQAGSRLRLADSAQQVTLDVIMSGVFGIDYRSGESEQLLRKRIRQLLALSASPLARVSELMAMRRSQPVGLQKWGLAHLDRAILAVIAERRSAHVPGERHDILSLLLDARDDEGEALTDAELRNELLTLVLAGHETTANSIGWAFERLVRHPEAYGRLRDAARTDDDGGYVDATIHESMRVRPVIPVLGRRVMANWRFGDAVVTEGSRVLIGVLTLHHRDDVYADPFRFDPDRFVGVKPGSSTWIPFGGGDRRCLGATLAMEEMRILTREIARRTDLGAIASSPERPVHRNVTMIPGRGGAVEVCSVTP</sequence>
<dbReference type="GO" id="GO:0016705">
    <property type="term" value="F:oxidoreductase activity, acting on paired donors, with incorporation or reduction of molecular oxygen"/>
    <property type="evidence" value="ECO:0007669"/>
    <property type="project" value="InterPro"/>
</dbReference>
<feature type="region of interest" description="Disordered" evidence="5">
    <location>
        <begin position="17"/>
        <end position="62"/>
    </location>
</feature>
<evidence type="ECO:0000256" key="5">
    <source>
        <dbReference type="SAM" id="MobiDB-lite"/>
    </source>
</evidence>
<dbReference type="InterPro" id="IPR017972">
    <property type="entry name" value="Cyt_P450_CS"/>
</dbReference>
<dbReference type="GO" id="GO:0005506">
    <property type="term" value="F:iron ion binding"/>
    <property type="evidence" value="ECO:0007669"/>
    <property type="project" value="InterPro"/>
</dbReference>
<evidence type="ECO:0000313" key="6">
    <source>
        <dbReference type="EMBL" id="TWG08020.1"/>
    </source>
</evidence>
<evidence type="ECO:0000313" key="7">
    <source>
        <dbReference type="Proteomes" id="UP000316184"/>
    </source>
</evidence>